<dbReference type="AlphaFoldDB" id="A0A438NC76"/>
<evidence type="ECO:0000256" key="2">
    <source>
        <dbReference type="ARBA" id="ARBA00023125"/>
    </source>
</evidence>
<feature type="compositionally biased region" description="Pro residues" evidence="5">
    <location>
        <begin position="80"/>
        <end position="90"/>
    </location>
</feature>
<feature type="region of interest" description="Disordered" evidence="5">
    <location>
        <begin position="52"/>
        <end position="91"/>
    </location>
</feature>
<sequence length="381" mass="41929">MAATPSNTEDGGGNRRSACDYCRHHKLRCIRNPGERRCQRCVKTNSECFTGATLRSGRPSRPQPTSPSSNSPASQAIWQPQPPQELPTPPNTDFEALLDGYSGDFTAQVANEAVQHPIGLGNVSFGDEMLGLQGFEAGATSANLPSAFLRRCEASRKLANLQSEMHGLLEFVKLCKTADKCPCLNDFSPTDQLDTAMIGQMLQQSTALLDILNCFRPFSPSGASDVPLDLPVCEVPTMTSLLSCYIGLTRILRTVFSTIYDSMPFLDSIQQREINLFSVIEIGGFRLQSELSAQVLFLVEVSESLLSKIQRKFGINGTQESVHESIFNPVQATKMLHVMVEAEESEQPGMEDMRGPCAPLNTIFADLKRTIRKETFEPRLS</sequence>
<keyword evidence="2" id="KW-0238">DNA-binding</keyword>
<keyword evidence="3" id="KW-0804">Transcription</keyword>
<dbReference type="CDD" id="cd00067">
    <property type="entry name" value="GAL4"/>
    <property type="match status" value="1"/>
</dbReference>
<dbReference type="VEuPathDB" id="FungiDB:PV10_02738"/>
<dbReference type="InterPro" id="IPR001138">
    <property type="entry name" value="Zn2Cys6_DnaBD"/>
</dbReference>
<dbReference type="OrthoDB" id="4222821at2759"/>
<evidence type="ECO:0000256" key="4">
    <source>
        <dbReference type="ARBA" id="ARBA00023242"/>
    </source>
</evidence>
<dbReference type="GO" id="GO:0000981">
    <property type="term" value="F:DNA-binding transcription factor activity, RNA polymerase II-specific"/>
    <property type="evidence" value="ECO:0007669"/>
    <property type="project" value="InterPro"/>
</dbReference>
<name>A0A438NC76_EXOME</name>
<dbReference type="Proteomes" id="UP000288859">
    <property type="component" value="Unassembled WGS sequence"/>
</dbReference>
<keyword evidence="1" id="KW-0805">Transcription regulation</keyword>
<evidence type="ECO:0000256" key="3">
    <source>
        <dbReference type="ARBA" id="ARBA00023163"/>
    </source>
</evidence>
<dbReference type="GO" id="GO:0003677">
    <property type="term" value="F:DNA binding"/>
    <property type="evidence" value="ECO:0007669"/>
    <property type="project" value="UniProtKB-KW"/>
</dbReference>
<dbReference type="Pfam" id="PF00172">
    <property type="entry name" value="Zn_clus"/>
    <property type="match status" value="1"/>
</dbReference>
<keyword evidence="4" id="KW-0539">Nucleus</keyword>
<gene>
    <name evidence="7" type="ORF">B0A52_03024</name>
</gene>
<comment type="caution">
    <text evidence="7">The sequence shown here is derived from an EMBL/GenBank/DDBJ whole genome shotgun (WGS) entry which is preliminary data.</text>
</comment>
<evidence type="ECO:0000256" key="1">
    <source>
        <dbReference type="ARBA" id="ARBA00023015"/>
    </source>
</evidence>
<protein>
    <recommendedName>
        <fullName evidence="6">Zn(2)-C6 fungal-type domain-containing protein</fullName>
    </recommendedName>
</protein>
<dbReference type="EMBL" id="NAJM01000008">
    <property type="protein sequence ID" value="RVX73382.1"/>
    <property type="molecule type" value="Genomic_DNA"/>
</dbReference>
<evidence type="ECO:0000313" key="8">
    <source>
        <dbReference type="Proteomes" id="UP000288859"/>
    </source>
</evidence>
<reference evidence="7 8" key="1">
    <citation type="submission" date="2017-03" db="EMBL/GenBank/DDBJ databases">
        <title>Genomes of endolithic fungi from Antarctica.</title>
        <authorList>
            <person name="Coleine C."/>
            <person name="Masonjones S."/>
            <person name="Stajich J.E."/>
        </authorList>
    </citation>
    <scope>NUCLEOTIDE SEQUENCE [LARGE SCALE GENOMIC DNA]</scope>
    <source>
        <strain evidence="7 8">CCFEE 6314</strain>
    </source>
</reference>
<dbReference type="PROSITE" id="PS00463">
    <property type="entry name" value="ZN2_CY6_FUNGAL_1"/>
    <property type="match status" value="1"/>
</dbReference>
<dbReference type="InterPro" id="IPR036864">
    <property type="entry name" value="Zn2-C6_fun-type_DNA-bd_sf"/>
</dbReference>
<dbReference type="SUPFAM" id="SSF57701">
    <property type="entry name" value="Zn2/Cys6 DNA-binding domain"/>
    <property type="match status" value="1"/>
</dbReference>
<evidence type="ECO:0000259" key="6">
    <source>
        <dbReference type="PROSITE" id="PS50048"/>
    </source>
</evidence>
<dbReference type="Gene3D" id="4.10.240.10">
    <property type="entry name" value="Zn(2)-C6 fungal-type DNA-binding domain"/>
    <property type="match status" value="1"/>
</dbReference>
<organism evidence="7 8">
    <name type="scientific">Exophiala mesophila</name>
    <name type="common">Black yeast-like fungus</name>
    <dbReference type="NCBI Taxonomy" id="212818"/>
    <lineage>
        <taxon>Eukaryota</taxon>
        <taxon>Fungi</taxon>
        <taxon>Dikarya</taxon>
        <taxon>Ascomycota</taxon>
        <taxon>Pezizomycotina</taxon>
        <taxon>Eurotiomycetes</taxon>
        <taxon>Chaetothyriomycetidae</taxon>
        <taxon>Chaetothyriales</taxon>
        <taxon>Herpotrichiellaceae</taxon>
        <taxon>Exophiala</taxon>
    </lineage>
</organism>
<proteinExistence type="predicted"/>
<evidence type="ECO:0000313" key="7">
    <source>
        <dbReference type="EMBL" id="RVX73382.1"/>
    </source>
</evidence>
<accession>A0A438NC76</accession>
<dbReference type="GO" id="GO:0008270">
    <property type="term" value="F:zinc ion binding"/>
    <property type="evidence" value="ECO:0007669"/>
    <property type="project" value="InterPro"/>
</dbReference>
<dbReference type="PROSITE" id="PS50048">
    <property type="entry name" value="ZN2_CY6_FUNGAL_2"/>
    <property type="match status" value="1"/>
</dbReference>
<feature type="domain" description="Zn(2)-C6 fungal-type" evidence="6">
    <location>
        <begin position="18"/>
        <end position="48"/>
    </location>
</feature>
<evidence type="ECO:0000256" key="5">
    <source>
        <dbReference type="SAM" id="MobiDB-lite"/>
    </source>
</evidence>